<dbReference type="Pfam" id="PF18962">
    <property type="entry name" value="Por_Secre_tail"/>
    <property type="match status" value="1"/>
</dbReference>
<keyword evidence="3" id="KW-1185">Reference proteome</keyword>
<proteinExistence type="predicted"/>
<gene>
    <name evidence="2" type="ORF">QYS48_32595</name>
</gene>
<dbReference type="Proteomes" id="UP001244443">
    <property type="component" value="Chromosome"/>
</dbReference>
<organism evidence="2 3">
    <name type="scientific">Marivirga arenosa</name>
    <dbReference type="NCBI Taxonomy" id="3059076"/>
    <lineage>
        <taxon>Bacteria</taxon>
        <taxon>Pseudomonadati</taxon>
        <taxon>Bacteroidota</taxon>
        <taxon>Cytophagia</taxon>
        <taxon>Cytophagales</taxon>
        <taxon>Marivirgaceae</taxon>
        <taxon>Marivirga</taxon>
    </lineage>
</organism>
<dbReference type="NCBIfam" id="TIGR04183">
    <property type="entry name" value="Por_Secre_tail"/>
    <property type="match status" value="1"/>
</dbReference>
<sequence length="1237" mass="136676">MRNNYLTPIILLLSLGVLFVYIQHSSKLDQISNYDSESLWSVKKTKIKSGKDEYMKPDGFIEYYNSISKRINEESSSYTKGYRYQELEKSKADLRSKRIRSLDAEFISRGPGNVGGRTRAIAVDPEDNSNCTWIAGAASGGIWKTTDCGDSWTNLSPDIPNLSTNSIAQSPSNPDILYVGTGEVFAGNSTFVRGDGIYKSEDRGENWFLLPSTVNNNDFESVNRIKIDPSNSDIVVIATNEGIFKSLDGGETWVEKYTSQIGNNTRSVQDLQVDPLDFNIQYAAVNSLGIVKSVDAGDTWNLSSNGINGGARFEIAISPSNPNFIYTSTYQSIAGSETPATVLYLSRDKGENWYRVRSQEGYDDSFLGNQGWYDNSIAVNPYDENEVFVGGVSIGKFNIDPALSSESTFKGVDIEGADLVAFVSFGAEFNAGTIDVSSGSNSPSNNPVTVEIRFGGDNTQKAHRFTIPEGETSGVPISDYTYQDYVDVPFEVWDTENQRQLMVSFRDQENNGVFNLNKRSESDDALSNAREYFYIHDITYDANSPNQNIGINGGVEYANMYYFWPVLSEEATWEPSNIPNSTIRLNYGQQDLALSTTSAVYDAYGNWENQNTNNLHPDHHNLTFIKTDDENETFMIINGNDGGFGFSTDNGETFVEKESGYVTSQFYGADKKPGEEQYIGGMQDNGTYISSGSDVDETNEYDFKIGGDGFEVIWHATDPNKVIGGSQFNGLRRSTNGGVSFSPANTGVTDGPFITRLAGSTTDPDVIYAIGEAGVYKSTNFGQSWTMKTIDSDLWGGTASASDVEVSLANDQIVWAGAGMAEGVLNLFVSTDGGETYNPVNNYENDPSAFYTGIYTHPTDENTAYALFSIAGFPKILKTTDLGATWNDISGFEGNNGESDRGFPDVFVHSLLVMPFNTDIIWVGTEIGLYESLDGGQSWNIRNEIPSVSIWSMKLVDDEVVLGTHGRGIWSAKLGELAATTLKISQFDYLGYGKAELSLDLPVAYDEVRILVNDFEIAKIDNPTVGNNTISLTNFVTFDGAYFKITGLVDGTEYNSTRFNIKSIDVTPEIYNFESSVNGNVYPVSIEIENNEPFDKVEVLFNSEVVYTDDRTFTEEDGNRIIEFDYDQAGINDLKINSYINNQVFTSTAEERLITSNAEQINAEFNIYPNPVNDIINISKANNISSLKIYSSKGVLVKQINISDLNQIDVSDLKQGIYLFQMSDAKGKLFTRRIIKQ</sequence>
<dbReference type="SUPFAM" id="SSF110296">
    <property type="entry name" value="Oligoxyloglucan reducing end-specific cellobiohydrolase"/>
    <property type="match status" value="1"/>
</dbReference>
<dbReference type="InterPro" id="IPR052025">
    <property type="entry name" value="Xyloglucanase_GH74"/>
</dbReference>
<dbReference type="RefSeq" id="WP_308356291.1">
    <property type="nucleotide sequence ID" value="NZ_CP129970.2"/>
</dbReference>
<accession>A0AA51N550</accession>
<evidence type="ECO:0000313" key="3">
    <source>
        <dbReference type="Proteomes" id="UP001244443"/>
    </source>
</evidence>
<name>A0AA51N550_9BACT</name>
<dbReference type="Gene3D" id="2.130.10.10">
    <property type="entry name" value="YVTN repeat-like/Quinoprotein amine dehydrogenase"/>
    <property type="match status" value="4"/>
</dbReference>
<feature type="domain" description="Secretion system C-terminal sorting" evidence="1">
    <location>
        <begin position="1167"/>
        <end position="1235"/>
    </location>
</feature>
<dbReference type="InterPro" id="IPR026444">
    <property type="entry name" value="Secre_tail"/>
</dbReference>
<evidence type="ECO:0000259" key="1">
    <source>
        <dbReference type="Pfam" id="PF18962"/>
    </source>
</evidence>
<dbReference type="PANTHER" id="PTHR43739">
    <property type="entry name" value="XYLOGLUCANASE (EUROFUNG)"/>
    <property type="match status" value="1"/>
</dbReference>
<dbReference type="InterPro" id="IPR036278">
    <property type="entry name" value="Sialidase_sf"/>
</dbReference>
<dbReference type="GO" id="GO:0010411">
    <property type="term" value="P:xyloglucan metabolic process"/>
    <property type="evidence" value="ECO:0007669"/>
    <property type="project" value="TreeGrafter"/>
</dbReference>
<dbReference type="SUPFAM" id="SSF50939">
    <property type="entry name" value="Sialidases"/>
    <property type="match status" value="1"/>
</dbReference>
<dbReference type="AlphaFoldDB" id="A0AA51N550"/>
<evidence type="ECO:0000313" key="2">
    <source>
        <dbReference type="EMBL" id="WMN06447.1"/>
    </source>
</evidence>
<dbReference type="PANTHER" id="PTHR43739:SF5">
    <property type="entry name" value="EXO-ALPHA-SIALIDASE"/>
    <property type="match status" value="1"/>
</dbReference>
<reference evidence="2" key="1">
    <citation type="submission" date="2023-08" db="EMBL/GenBank/DDBJ databases">
        <title>Comparative genomics and taxonomic characterization of three novel marine species of genus Marivirga.</title>
        <authorList>
            <person name="Muhammad N."/>
            <person name="Kim S.-G."/>
        </authorList>
    </citation>
    <scope>NUCLEOTIDE SEQUENCE [LARGE SCALE GENOMIC DNA]</scope>
    <source>
        <strain evidence="2">ABR2-2</strain>
    </source>
</reference>
<dbReference type="InterPro" id="IPR015943">
    <property type="entry name" value="WD40/YVTN_repeat-like_dom_sf"/>
</dbReference>
<dbReference type="EMBL" id="CP129970">
    <property type="protein sequence ID" value="WMN06447.1"/>
    <property type="molecule type" value="Genomic_DNA"/>
</dbReference>
<protein>
    <submittedName>
        <fullName evidence="2">T9SS type A sorting domain-containing protein</fullName>
    </submittedName>
</protein>